<evidence type="ECO:0000313" key="2">
    <source>
        <dbReference type="Proteomes" id="UP001605036"/>
    </source>
</evidence>
<reference evidence="1 2" key="1">
    <citation type="submission" date="2024-09" db="EMBL/GenBank/DDBJ databases">
        <title>Chromosome-scale assembly of Riccia fluitans.</title>
        <authorList>
            <person name="Paukszto L."/>
            <person name="Sawicki J."/>
            <person name="Karawczyk K."/>
            <person name="Piernik-Szablinska J."/>
            <person name="Szczecinska M."/>
            <person name="Mazdziarz M."/>
        </authorList>
    </citation>
    <scope>NUCLEOTIDE SEQUENCE [LARGE SCALE GENOMIC DNA]</scope>
    <source>
        <strain evidence="1">Rf_01</strain>
        <tissue evidence="1">Aerial parts of the thallus</tissue>
    </source>
</reference>
<comment type="caution">
    <text evidence="1">The sequence shown here is derived from an EMBL/GenBank/DDBJ whole genome shotgun (WGS) entry which is preliminary data.</text>
</comment>
<proteinExistence type="predicted"/>
<sequence length="94" mass="10458">MEYQQQQQKYGSAVEAAASRRTIVLPGSWTRVLPSSSINVGEVLAELERTKKKNTELQGIVSSLEAILTKGERYRCTLSSGSKKSNKQRKVEKS</sequence>
<evidence type="ECO:0000313" key="1">
    <source>
        <dbReference type="EMBL" id="KAL2650516.1"/>
    </source>
</evidence>
<dbReference type="EMBL" id="JBHFFA010000001">
    <property type="protein sequence ID" value="KAL2650516.1"/>
    <property type="molecule type" value="Genomic_DNA"/>
</dbReference>
<keyword evidence="2" id="KW-1185">Reference proteome</keyword>
<gene>
    <name evidence="1" type="ORF">R1flu_018644</name>
</gene>
<accession>A0ABD1ZHY4</accession>
<organism evidence="1 2">
    <name type="scientific">Riccia fluitans</name>
    <dbReference type="NCBI Taxonomy" id="41844"/>
    <lineage>
        <taxon>Eukaryota</taxon>
        <taxon>Viridiplantae</taxon>
        <taxon>Streptophyta</taxon>
        <taxon>Embryophyta</taxon>
        <taxon>Marchantiophyta</taxon>
        <taxon>Marchantiopsida</taxon>
        <taxon>Marchantiidae</taxon>
        <taxon>Marchantiales</taxon>
        <taxon>Ricciaceae</taxon>
        <taxon>Riccia</taxon>
    </lineage>
</organism>
<dbReference type="Proteomes" id="UP001605036">
    <property type="component" value="Unassembled WGS sequence"/>
</dbReference>
<name>A0ABD1ZHY4_9MARC</name>
<protein>
    <submittedName>
        <fullName evidence="1">Uncharacterized protein</fullName>
    </submittedName>
</protein>
<dbReference type="AlphaFoldDB" id="A0ABD1ZHY4"/>